<dbReference type="InterPro" id="IPR016032">
    <property type="entry name" value="Sig_transdc_resp-reg_C-effctor"/>
</dbReference>
<dbReference type="EMBL" id="JBHSOD010000063">
    <property type="protein sequence ID" value="MFC5889729.1"/>
    <property type="molecule type" value="Genomic_DNA"/>
</dbReference>
<dbReference type="RefSeq" id="WP_313766936.1">
    <property type="nucleotide sequence ID" value="NZ_BAAAVH010000104.1"/>
</dbReference>
<name>A0ABW1F9D5_9ACTN</name>
<dbReference type="Pfam" id="PF00486">
    <property type="entry name" value="Trans_reg_C"/>
    <property type="match status" value="1"/>
</dbReference>
<dbReference type="InterPro" id="IPR001867">
    <property type="entry name" value="OmpR/PhoB-type_DNA-bd"/>
</dbReference>
<evidence type="ECO:0000313" key="9">
    <source>
        <dbReference type="Proteomes" id="UP001596067"/>
    </source>
</evidence>
<dbReference type="PANTHER" id="PTHR35807">
    <property type="entry name" value="TRANSCRIPTIONAL REGULATOR REDD-RELATED"/>
    <property type="match status" value="1"/>
</dbReference>
<dbReference type="InterPro" id="IPR027417">
    <property type="entry name" value="P-loop_NTPase"/>
</dbReference>
<dbReference type="SUPFAM" id="SSF48452">
    <property type="entry name" value="TPR-like"/>
    <property type="match status" value="1"/>
</dbReference>
<dbReference type="SMART" id="SM01043">
    <property type="entry name" value="BTAD"/>
    <property type="match status" value="1"/>
</dbReference>
<protein>
    <submittedName>
        <fullName evidence="8">BTAD domain-containing putative transcriptional regulator</fullName>
    </submittedName>
</protein>
<evidence type="ECO:0000256" key="6">
    <source>
        <dbReference type="PROSITE-ProRule" id="PRU01091"/>
    </source>
</evidence>
<feature type="domain" description="OmpR/PhoB-type" evidence="7">
    <location>
        <begin position="1"/>
        <end position="98"/>
    </location>
</feature>
<organism evidence="8 9">
    <name type="scientific">Kitasatospora aburaviensis</name>
    <dbReference type="NCBI Taxonomy" id="67265"/>
    <lineage>
        <taxon>Bacteria</taxon>
        <taxon>Bacillati</taxon>
        <taxon>Actinomycetota</taxon>
        <taxon>Actinomycetes</taxon>
        <taxon>Kitasatosporales</taxon>
        <taxon>Streptomycetaceae</taxon>
        <taxon>Kitasatospora</taxon>
    </lineage>
</organism>
<dbReference type="PRINTS" id="PR00364">
    <property type="entry name" value="DISEASERSIST"/>
</dbReference>
<reference evidence="9" key="1">
    <citation type="journal article" date="2019" name="Int. J. Syst. Evol. Microbiol.">
        <title>The Global Catalogue of Microorganisms (GCM) 10K type strain sequencing project: providing services to taxonomists for standard genome sequencing and annotation.</title>
        <authorList>
            <consortium name="The Broad Institute Genomics Platform"/>
            <consortium name="The Broad Institute Genome Sequencing Center for Infectious Disease"/>
            <person name="Wu L."/>
            <person name="Ma J."/>
        </authorList>
    </citation>
    <scope>NUCLEOTIDE SEQUENCE [LARGE SCALE GENOMIC DNA]</scope>
    <source>
        <strain evidence="9">CGMCC 4.1469</strain>
    </source>
</reference>
<dbReference type="InterPro" id="IPR036388">
    <property type="entry name" value="WH-like_DNA-bd_sf"/>
</dbReference>
<dbReference type="CDD" id="cd15831">
    <property type="entry name" value="BTAD"/>
    <property type="match status" value="1"/>
</dbReference>
<comment type="similarity">
    <text evidence="1">Belongs to the AfsR/DnrI/RedD regulatory family.</text>
</comment>
<accession>A0ABW1F9D5</accession>
<dbReference type="PANTHER" id="PTHR35807:SF1">
    <property type="entry name" value="TRANSCRIPTIONAL REGULATOR REDD"/>
    <property type="match status" value="1"/>
</dbReference>
<dbReference type="InterPro" id="IPR051677">
    <property type="entry name" value="AfsR-DnrI-RedD_regulator"/>
</dbReference>
<keyword evidence="4 6" id="KW-0238">DNA-binding</keyword>
<dbReference type="Pfam" id="PF00931">
    <property type="entry name" value="NB-ARC"/>
    <property type="match status" value="1"/>
</dbReference>
<dbReference type="Proteomes" id="UP001596067">
    <property type="component" value="Unassembled WGS sequence"/>
</dbReference>
<keyword evidence="3" id="KW-0805">Transcription regulation</keyword>
<dbReference type="InterPro" id="IPR005158">
    <property type="entry name" value="BTAD"/>
</dbReference>
<evidence type="ECO:0000256" key="4">
    <source>
        <dbReference type="ARBA" id="ARBA00023125"/>
    </source>
</evidence>
<dbReference type="PROSITE" id="PS51755">
    <property type="entry name" value="OMPR_PHOB"/>
    <property type="match status" value="1"/>
</dbReference>
<keyword evidence="9" id="KW-1185">Reference proteome</keyword>
<feature type="DNA-binding region" description="OmpR/PhoB-type" evidence="6">
    <location>
        <begin position="1"/>
        <end position="98"/>
    </location>
</feature>
<dbReference type="InterPro" id="IPR002182">
    <property type="entry name" value="NB-ARC"/>
</dbReference>
<keyword evidence="2" id="KW-0902">Two-component regulatory system</keyword>
<comment type="caution">
    <text evidence="8">The sequence shown here is derived from an EMBL/GenBank/DDBJ whole genome shotgun (WGS) entry which is preliminary data.</text>
</comment>
<dbReference type="Gene3D" id="1.10.10.10">
    <property type="entry name" value="Winged helix-like DNA-binding domain superfamily/Winged helix DNA-binding domain"/>
    <property type="match status" value="1"/>
</dbReference>
<gene>
    <name evidence="8" type="ORF">ACFP0N_32655</name>
</gene>
<evidence type="ECO:0000313" key="8">
    <source>
        <dbReference type="EMBL" id="MFC5889729.1"/>
    </source>
</evidence>
<sequence>MAGLRICVLGPVRVRCGGRDVPAGSGQRQAVLAALALRAGHVVTADALAGLVWGESAPASVGAVVRNHISKLRAAVGAAGGDAAAVLVSRGGGYALDLADGGLDAAEFDRLADAARRHRERDEPAEAVLRYREALALWTGTALSGVPGPDADRQRERLAERRLTVLDDCLELELGLGEHARLVEELTALAAEHPLREGLRGLLMTALYRAGRQAEALEVFADARRVLAAEVGVEPGPELRGLQRRILRADPGLAPRAPARPSASASAVPSAPVAAPAVPAQLPPDVGDFTGRAAEVELIANALAGDAGRPGAAGAVVLADAAVVTVSGAVGVGKTTLAVRVARTVRGAFVDGQLYADLNGTRDEPAEPGSVLAGFLRALGEPAEGMPDGTAERAQRYRTLLAGRRVLVVLDGARDEEQLRHLLPGGSAAAVLVTARSGLTGLAPSLAVRLGRLTPGESVEFLSAVAGRSRIAAEPAAADAIAAACGRLPLALRVAATKLAARPAWSVAAFADRLRDEHRRLGELRVGGLAVETELRRSHRLLPADLAAALPRLAALPVCSAPEAAAALGVPEPAAGVLLERLTAAGMVDAPVRGRYAFHDLVRLFALQPREPDPSQRV</sequence>
<keyword evidence="5" id="KW-0804">Transcription</keyword>
<evidence type="ECO:0000256" key="3">
    <source>
        <dbReference type="ARBA" id="ARBA00023015"/>
    </source>
</evidence>
<dbReference type="SUPFAM" id="SSF46894">
    <property type="entry name" value="C-terminal effector domain of the bipartite response regulators"/>
    <property type="match status" value="1"/>
</dbReference>
<dbReference type="Pfam" id="PF03704">
    <property type="entry name" value="BTAD"/>
    <property type="match status" value="1"/>
</dbReference>
<dbReference type="InterPro" id="IPR011990">
    <property type="entry name" value="TPR-like_helical_dom_sf"/>
</dbReference>
<evidence type="ECO:0000256" key="2">
    <source>
        <dbReference type="ARBA" id="ARBA00023012"/>
    </source>
</evidence>
<evidence type="ECO:0000256" key="5">
    <source>
        <dbReference type="ARBA" id="ARBA00023163"/>
    </source>
</evidence>
<evidence type="ECO:0000259" key="7">
    <source>
        <dbReference type="PROSITE" id="PS51755"/>
    </source>
</evidence>
<dbReference type="SMART" id="SM00862">
    <property type="entry name" value="Trans_reg_C"/>
    <property type="match status" value="1"/>
</dbReference>
<proteinExistence type="inferred from homology"/>
<dbReference type="SUPFAM" id="SSF52540">
    <property type="entry name" value="P-loop containing nucleoside triphosphate hydrolases"/>
    <property type="match status" value="1"/>
</dbReference>
<dbReference type="Gene3D" id="1.25.40.10">
    <property type="entry name" value="Tetratricopeptide repeat domain"/>
    <property type="match status" value="1"/>
</dbReference>
<dbReference type="Gene3D" id="3.40.50.300">
    <property type="entry name" value="P-loop containing nucleotide triphosphate hydrolases"/>
    <property type="match status" value="1"/>
</dbReference>
<evidence type="ECO:0000256" key="1">
    <source>
        <dbReference type="ARBA" id="ARBA00005820"/>
    </source>
</evidence>